<dbReference type="InterPro" id="IPR051012">
    <property type="entry name" value="CellSynth/LPSAsmb/PSIAsmb"/>
</dbReference>
<dbReference type="EMBL" id="FOXH01000010">
    <property type="protein sequence ID" value="SFQ13520.1"/>
    <property type="molecule type" value="Genomic_DNA"/>
</dbReference>
<protein>
    <submittedName>
        <fullName evidence="5">Tetratricopeptide repeat-containing protein</fullName>
    </submittedName>
</protein>
<dbReference type="Pfam" id="PF13174">
    <property type="entry name" value="TPR_6"/>
    <property type="match status" value="1"/>
</dbReference>
<dbReference type="OrthoDB" id="1522549at2"/>
<evidence type="ECO:0000313" key="5">
    <source>
        <dbReference type="EMBL" id="SFQ13520.1"/>
    </source>
</evidence>
<feature type="region of interest" description="Disordered" evidence="4">
    <location>
        <begin position="470"/>
        <end position="495"/>
    </location>
</feature>
<dbReference type="PROSITE" id="PS51257">
    <property type="entry name" value="PROKAR_LIPOPROTEIN"/>
    <property type="match status" value="1"/>
</dbReference>
<evidence type="ECO:0000256" key="2">
    <source>
        <dbReference type="ARBA" id="ARBA00022803"/>
    </source>
</evidence>
<dbReference type="SMART" id="SM00028">
    <property type="entry name" value="TPR"/>
    <property type="match status" value="3"/>
</dbReference>
<dbReference type="InterPro" id="IPR011990">
    <property type="entry name" value="TPR-like_helical_dom_sf"/>
</dbReference>
<sequence>MKKIYYLFIISILSGACSQYSNSPVNVGFHNLNAKYNAYWQANLLLKEAQKKLFDSRNDNYSQILPILIPTDSISAGSVKTQLDAVIKKASLVAERHQNSKWLDDSYVLIGIARLLKEDFKNAVETFKYVNTISDDDNAKDKGLIQLMRAYIEQEDYQTAGRVAELLREEPLNDENLRDFYITKAYLHQQKKEYKTSVAILEETFPLMKKNEQKARIHFACGQMYEVLGSMERAMYHYDQVRKNRPSYDLGFYANLNNSLLKGTTEGFQKLLSDSKNKDLQDKIYEAMASVEERKNNPDGTSKYLNESIRKNTNTAQLPFIYLKLADLNYEKLQNYEIAAAYYDSTAALIPPKDPQAKKVSERKAFLDDYVKQVTIIKTEDSLQKLAKLDRNALDKAIDKIIRDKQAKEIMEMAKAQEVVNRGQQQLAARNPADPSLQSFYFYNSVAVLKGKGEFVQKWSIRPLEDNWRRRNKDSNGFGDGNSLSNPTGVGQPANLQPVADVNEGKLKAMKQEILAKIPFTPETLSASKKKQEDAYFALGKIYKLSLNQPRNAVITFEKLLSDFPKTSYEVEVLYLLYLLSEGNSTGQAFYKEKLLNKFPDSYFTRLVTKGEDSPLSSGKESEAQKLYEEAYEYYSQQNYTDALSFIDTALKEYPNNHLEDKFVFLKILLLGKTQDLQAYQKALDTFLKSYPKSPLIPRAKEMVTALEKTPK</sequence>
<reference evidence="5 6" key="1">
    <citation type="submission" date="2016-10" db="EMBL/GenBank/DDBJ databases">
        <authorList>
            <person name="de Groot N.N."/>
        </authorList>
    </citation>
    <scope>NUCLEOTIDE SEQUENCE [LARGE SCALE GENOMIC DNA]</scope>
    <source>
        <strain evidence="6">E92,LMG 26720,CCM 7988</strain>
    </source>
</reference>
<evidence type="ECO:0000313" key="6">
    <source>
        <dbReference type="Proteomes" id="UP000199306"/>
    </source>
</evidence>
<gene>
    <name evidence="5" type="ORF">SAMN04515674_110183</name>
</gene>
<feature type="repeat" description="TPR" evidence="3">
    <location>
        <begin position="624"/>
        <end position="657"/>
    </location>
</feature>
<dbReference type="RefSeq" id="WP_092018375.1">
    <property type="nucleotide sequence ID" value="NZ_FOXH01000010.1"/>
</dbReference>
<dbReference type="Gene3D" id="1.25.40.10">
    <property type="entry name" value="Tetratricopeptide repeat domain"/>
    <property type="match status" value="4"/>
</dbReference>
<dbReference type="SUPFAM" id="SSF48452">
    <property type="entry name" value="TPR-like"/>
    <property type="match status" value="3"/>
</dbReference>
<evidence type="ECO:0000256" key="1">
    <source>
        <dbReference type="ARBA" id="ARBA00022737"/>
    </source>
</evidence>
<dbReference type="InterPro" id="IPR019734">
    <property type="entry name" value="TPR_rpt"/>
</dbReference>
<keyword evidence="1" id="KW-0677">Repeat</keyword>
<dbReference type="PROSITE" id="PS50005">
    <property type="entry name" value="TPR"/>
    <property type="match status" value="1"/>
</dbReference>
<keyword evidence="2 3" id="KW-0802">TPR repeat</keyword>
<dbReference type="PANTHER" id="PTHR45586">
    <property type="entry name" value="TPR REPEAT-CONTAINING PROTEIN PA4667"/>
    <property type="match status" value="1"/>
</dbReference>
<accession>A0A1I5W1G1</accession>
<proteinExistence type="predicted"/>
<dbReference type="STRING" id="1079859.SAMN04515674_110183"/>
<organism evidence="5 6">
    <name type="scientific">Pseudarcicella hirudinis</name>
    <dbReference type="NCBI Taxonomy" id="1079859"/>
    <lineage>
        <taxon>Bacteria</taxon>
        <taxon>Pseudomonadati</taxon>
        <taxon>Bacteroidota</taxon>
        <taxon>Cytophagia</taxon>
        <taxon>Cytophagales</taxon>
        <taxon>Flectobacillaceae</taxon>
        <taxon>Pseudarcicella</taxon>
    </lineage>
</organism>
<evidence type="ECO:0000256" key="3">
    <source>
        <dbReference type="PROSITE-ProRule" id="PRU00339"/>
    </source>
</evidence>
<name>A0A1I5W1G1_9BACT</name>
<keyword evidence="6" id="KW-1185">Reference proteome</keyword>
<dbReference type="AlphaFoldDB" id="A0A1I5W1G1"/>
<evidence type="ECO:0000256" key="4">
    <source>
        <dbReference type="SAM" id="MobiDB-lite"/>
    </source>
</evidence>
<dbReference type="PANTHER" id="PTHR45586:SF1">
    <property type="entry name" value="LIPOPOLYSACCHARIDE ASSEMBLY PROTEIN B"/>
    <property type="match status" value="1"/>
</dbReference>
<dbReference type="Proteomes" id="UP000199306">
    <property type="component" value="Unassembled WGS sequence"/>
</dbReference>